<keyword evidence="3" id="KW-1185">Reference proteome</keyword>
<keyword evidence="1" id="KW-0812">Transmembrane</keyword>
<evidence type="ECO:0008006" key="4">
    <source>
        <dbReference type="Google" id="ProtNLM"/>
    </source>
</evidence>
<reference evidence="2 3" key="1">
    <citation type="submission" date="2018-03" db="EMBL/GenBank/DDBJ databases">
        <title>The draft genome of Mesorhizobium sp. 6GN-30.</title>
        <authorList>
            <person name="Liu L."/>
            <person name="Li L."/>
            <person name="Wang T."/>
            <person name="Zhang X."/>
            <person name="Liang L."/>
        </authorList>
    </citation>
    <scope>NUCLEOTIDE SEQUENCE [LARGE SCALE GENOMIC DNA]</scope>
    <source>
        <strain evidence="2 3">6GN30</strain>
    </source>
</reference>
<organism evidence="2 3">
    <name type="scientific">Kumtagia ephedrae</name>
    <dbReference type="NCBI Taxonomy" id="2116701"/>
    <lineage>
        <taxon>Bacteria</taxon>
        <taxon>Pseudomonadati</taxon>
        <taxon>Pseudomonadota</taxon>
        <taxon>Alphaproteobacteria</taxon>
        <taxon>Hyphomicrobiales</taxon>
        <taxon>Phyllobacteriaceae</taxon>
        <taxon>Kumtagia</taxon>
    </lineage>
</organism>
<gene>
    <name evidence="2" type="ORF">C7I84_28845</name>
</gene>
<keyword evidence="1" id="KW-1133">Transmembrane helix</keyword>
<protein>
    <recommendedName>
        <fullName evidence="4">DUF2125 domain-containing protein</fullName>
    </recommendedName>
</protein>
<dbReference type="InterPro" id="IPR018666">
    <property type="entry name" value="DUF2125"/>
</dbReference>
<name>A0A2P7RIU4_9HYPH</name>
<dbReference type="EMBL" id="PXYK01000053">
    <property type="protein sequence ID" value="PSJ50148.1"/>
    <property type="molecule type" value="Genomic_DNA"/>
</dbReference>
<evidence type="ECO:0000313" key="2">
    <source>
        <dbReference type="EMBL" id="PSJ50148.1"/>
    </source>
</evidence>
<evidence type="ECO:0000256" key="1">
    <source>
        <dbReference type="SAM" id="Phobius"/>
    </source>
</evidence>
<evidence type="ECO:0000313" key="3">
    <source>
        <dbReference type="Proteomes" id="UP000241229"/>
    </source>
</evidence>
<dbReference type="Pfam" id="PF09898">
    <property type="entry name" value="DUF2125"/>
    <property type="match status" value="1"/>
</dbReference>
<dbReference type="OrthoDB" id="7169664at2"/>
<sequence length="327" mass="34804">MHDPSSNGRYGRRILWLGVFVIVLVAAYTAGWFWLAQKIEGEAARTLARLGERGTKAECVNPEARGYPFRIGLYCDRISVEQPAEAMSLAAGAFRSAGQIYDPMRLVAELDSPATLSTPQTGPLALQWTNLRASARLADPLPERVSLQAVTLKVTAADGKQLVAADSFEGHMRPNGADLDLAARFAGLALDPVLVDGRSVPPLSGEADLSLADGIRLLDDGARDLRGRSGLIRTLSLTLGEQGSLTVSGPFSIDADGLIDATLKVSLHEPRALAASLSQVFPEQADKIRQGFSGLSFLGSQPSLPLRINKGMASLGFIPLGKLPPVR</sequence>
<dbReference type="AlphaFoldDB" id="A0A2P7RIU4"/>
<accession>A0A2P7RIU4</accession>
<dbReference type="RefSeq" id="WP_106775654.1">
    <property type="nucleotide sequence ID" value="NZ_PXYK01000053.1"/>
</dbReference>
<comment type="caution">
    <text evidence="2">The sequence shown here is derived from an EMBL/GenBank/DDBJ whole genome shotgun (WGS) entry which is preliminary data.</text>
</comment>
<keyword evidence="1" id="KW-0472">Membrane</keyword>
<proteinExistence type="predicted"/>
<dbReference type="Proteomes" id="UP000241229">
    <property type="component" value="Unassembled WGS sequence"/>
</dbReference>
<feature type="transmembrane region" description="Helical" evidence="1">
    <location>
        <begin position="14"/>
        <end position="35"/>
    </location>
</feature>